<gene>
    <name evidence="1" type="ORF">HPB50_002776</name>
</gene>
<evidence type="ECO:0000313" key="1">
    <source>
        <dbReference type="EMBL" id="KAH6929568.1"/>
    </source>
</evidence>
<accession>A0ACB7S7B8</accession>
<reference evidence="1" key="1">
    <citation type="submission" date="2020-05" db="EMBL/GenBank/DDBJ databases">
        <title>Large-scale comparative analyses of tick genomes elucidate their genetic diversity and vector capacities.</title>
        <authorList>
            <person name="Jia N."/>
            <person name="Wang J."/>
            <person name="Shi W."/>
            <person name="Du L."/>
            <person name="Sun Y."/>
            <person name="Zhan W."/>
            <person name="Jiang J."/>
            <person name="Wang Q."/>
            <person name="Zhang B."/>
            <person name="Ji P."/>
            <person name="Sakyi L.B."/>
            <person name="Cui X."/>
            <person name="Yuan T."/>
            <person name="Jiang B."/>
            <person name="Yang W."/>
            <person name="Lam T.T.-Y."/>
            <person name="Chang Q."/>
            <person name="Ding S."/>
            <person name="Wang X."/>
            <person name="Zhu J."/>
            <person name="Ruan X."/>
            <person name="Zhao L."/>
            <person name="Wei J."/>
            <person name="Que T."/>
            <person name="Du C."/>
            <person name="Cheng J."/>
            <person name="Dai P."/>
            <person name="Han X."/>
            <person name="Huang E."/>
            <person name="Gao Y."/>
            <person name="Liu J."/>
            <person name="Shao H."/>
            <person name="Ye R."/>
            <person name="Li L."/>
            <person name="Wei W."/>
            <person name="Wang X."/>
            <person name="Wang C."/>
            <person name="Yang T."/>
            <person name="Huo Q."/>
            <person name="Li W."/>
            <person name="Guo W."/>
            <person name="Chen H."/>
            <person name="Zhou L."/>
            <person name="Ni X."/>
            <person name="Tian J."/>
            <person name="Zhou Y."/>
            <person name="Sheng Y."/>
            <person name="Liu T."/>
            <person name="Pan Y."/>
            <person name="Xia L."/>
            <person name="Li J."/>
            <person name="Zhao F."/>
            <person name="Cao W."/>
        </authorList>
    </citation>
    <scope>NUCLEOTIDE SEQUENCE</scope>
    <source>
        <strain evidence="1">Hyas-2018</strain>
    </source>
</reference>
<protein>
    <submittedName>
        <fullName evidence="1">Uncharacterized protein</fullName>
    </submittedName>
</protein>
<dbReference type="EMBL" id="CM023485">
    <property type="protein sequence ID" value="KAH6929568.1"/>
    <property type="molecule type" value="Genomic_DNA"/>
</dbReference>
<name>A0ACB7S7B8_HYAAI</name>
<proteinExistence type="predicted"/>
<comment type="caution">
    <text evidence="1">The sequence shown here is derived from an EMBL/GenBank/DDBJ whole genome shotgun (WGS) entry which is preliminary data.</text>
</comment>
<sequence>MGQTPSEQLLEIRTNEKVPWSVLFQRIEALDKEIGFERVLASDNTLEQLFIGFAEKAEKEKELEANKPSAVPTPSVSTAEPQAEV</sequence>
<keyword evidence="2" id="KW-1185">Reference proteome</keyword>
<organism evidence="1 2">
    <name type="scientific">Hyalomma asiaticum</name>
    <name type="common">Tick</name>
    <dbReference type="NCBI Taxonomy" id="266040"/>
    <lineage>
        <taxon>Eukaryota</taxon>
        <taxon>Metazoa</taxon>
        <taxon>Ecdysozoa</taxon>
        <taxon>Arthropoda</taxon>
        <taxon>Chelicerata</taxon>
        <taxon>Arachnida</taxon>
        <taxon>Acari</taxon>
        <taxon>Parasitiformes</taxon>
        <taxon>Ixodida</taxon>
        <taxon>Ixodoidea</taxon>
        <taxon>Ixodidae</taxon>
        <taxon>Hyalomminae</taxon>
        <taxon>Hyalomma</taxon>
    </lineage>
</organism>
<evidence type="ECO:0000313" key="2">
    <source>
        <dbReference type="Proteomes" id="UP000821845"/>
    </source>
</evidence>
<dbReference type="Proteomes" id="UP000821845">
    <property type="component" value="Chromosome 5"/>
</dbReference>